<dbReference type="EMBL" id="MU855395">
    <property type="protein sequence ID" value="KAK3904507.1"/>
    <property type="molecule type" value="Genomic_DNA"/>
</dbReference>
<dbReference type="PANTHER" id="PTHR37540">
    <property type="entry name" value="TRANSCRIPTION FACTOR (ACR-2), PUTATIVE-RELATED-RELATED"/>
    <property type="match status" value="1"/>
</dbReference>
<reference evidence="1" key="1">
    <citation type="journal article" date="2023" name="Mol. Phylogenet. Evol.">
        <title>Genome-scale phylogeny and comparative genomics of the fungal order Sordariales.</title>
        <authorList>
            <person name="Hensen N."/>
            <person name="Bonometti L."/>
            <person name="Westerberg I."/>
            <person name="Brannstrom I.O."/>
            <person name="Guillou S."/>
            <person name="Cros-Aarteil S."/>
            <person name="Calhoun S."/>
            <person name="Haridas S."/>
            <person name="Kuo A."/>
            <person name="Mondo S."/>
            <person name="Pangilinan J."/>
            <person name="Riley R."/>
            <person name="LaButti K."/>
            <person name="Andreopoulos B."/>
            <person name="Lipzen A."/>
            <person name="Chen C."/>
            <person name="Yan M."/>
            <person name="Daum C."/>
            <person name="Ng V."/>
            <person name="Clum A."/>
            <person name="Steindorff A."/>
            <person name="Ohm R.A."/>
            <person name="Martin F."/>
            <person name="Silar P."/>
            <person name="Natvig D.O."/>
            <person name="Lalanne C."/>
            <person name="Gautier V."/>
            <person name="Ament-Velasquez S.L."/>
            <person name="Kruys A."/>
            <person name="Hutchinson M.I."/>
            <person name="Powell A.J."/>
            <person name="Barry K."/>
            <person name="Miller A.N."/>
            <person name="Grigoriev I.V."/>
            <person name="Debuchy R."/>
            <person name="Gladieux P."/>
            <person name="Hiltunen Thoren M."/>
            <person name="Johannesson H."/>
        </authorList>
    </citation>
    <scope>NUCLEOTIDE SEQUENCE</scope>
    <source>
        <strain evidence="1">CBS 103.79</strain>
    </source>
</reference>
<evidence type="ECO:0000313" key="2">
    <source>
        <dbReference type="Proteomes" id="UP001303889"/>
    </source>
</evidence>
<dbReference type="PANTHER" id="PTHR37540:SF9">
    <property type="entry name" value="ZN(2)-C6 FUNGAL-TYPE DOMAIN-CONTAINING PROTEIN"/>
    <property type="match status" value="1"/>
</dbReference>
<proteinExistence type="predicted"/>
<reference evidence="1" key="2">
    <citation type="submission" date="2023-05" db="EMBL/GenBank/DDBJ databases">
        <authorList>
            <consortium name="Lawrence Berkeley National Laboratory"/>
            <person name="Steindorff A."/>
            <person name="Hensen N."/>
            <person name="Bonometti L."/>
            <person name="Westerberg I."/>
            <person name="Brannstrom I.O."/>
            <person name="Guillou S."/>
            <person name="Cros-Aarteil S."/>
            <person name="Calhoun S."/>
            <person name="Haridas S."/>
            <person name="Kuo A."/>
            <person name="Mondo S."/>
            <person name="Pangilinan J."/>
            <person name="Riley R."/>
            <person name="Labutti K."/>
            <person name="Andreopoulos B."/>
            <person name="Lipzen A."/>
            <person name="Chen C."/>
            <person name="Yanf M."/>
            <person name="Daum C."/>
            <person name="Ng V."/>
            <person name="Clum A."/>
            <person name="Ohm R."/>
            <person name="Martin F."/>
            <person name="Silar P."/>
            <person name="Natvig D."/>
            <person name="Lalanne C."/>
            <person name="Gautier V."/>
            <person name="Ament-Velasquez S.L."/>
            <person name="Kruys A."/>
            <person name="Hutchinson M.I."/>
            <person name="Powell A.J."/>
            <person name="Barry K."/>
            <person name="Miller A.N."/>
            <person name="Grigoriev I.V."/>
            <person name="Debuchy R."/>
            <person name="Gladieux P."/>
            <person name="Thoren M.H."/>
            <person name="Johannesson H."/>
        </authorList>
    </citation>
    <scope>NUCLEOTIDE SEQUENCE</scope>
    <source>
        <strain evidence="1">CBS 103.79</strain>
    </source>
</reference>
<sequence length="272" mass="28859">IDRDVLLAARSVAIRNLHALLVIPDAHISDATLAAVVRLVLSDLCVGEIDELRMHSDGIRDMTGFRGGLAALGMDGRLAKMLSTYTNNLLDTPLDPPTTAMLKDLTFLLDTVLALPPSPSQWQLRKVQSVCEWVQGRLSSPSPSISPSRKDRNALQRTVRLASLVYCNAIRGRRRLADVLVGQGEDGEGMGAALVRAAGAVPLEAWEGKGVMGTLVGVLAGVLAMPVSVSEGCAVRARVVAAAVQLALVDWGEAVGAFGRVVRLQAWLRGDG</sequence>
<gene>
    <name evidence="1" type="ORF">C8A05DRAFT_13632</name>
</gene>
<feature type="non-terminal residue" evidence="1">
    <location>
        <position position="1"/>
    </location>
</feature>
<evidence type="ECO:0000313" key="1">
    <source>
        <dbReference type="EMBL" id="KAK3904507.1"/>
    </source>
</evidence>
<protein>
    <submittedName>
        <fullName evidence="1">Uncharacterized protein</fullName>
    </submittedName>
</protein>
<organism evidence="1 2">
    <name type="scientific">Staphylotrichum tortipilum</name>
    <dbReference type="NCBI Taxonomy" id="2831512"/>
    <lineage>
        <taxon>Eukaryota</taxon>
        <taxon>Fungi</taxon>
        <taxon>Dikarya</taxon>
        <taxon>Ascomycota</taxon>
        <taxon>Pezizomycotina</taxon>
        <taxon>Sordariomycetes</taxon>
        <taxon>Sordariomycetidae</taxon>
        <taxon>Sordariales</taxon>
        <taxon>Chaetomiaceae</taxon>
        <taxon>Staphylotrichum</taxon>
    </lineage>
</organism>
<name>A0AAN6MP47_9PEZI</name>
<dbReference type="Proteomes" id="UP001303889">
    <property type="component" value="Unassembled WGS sequence"/>
</dbReference>
<dbReference type="AlphaFoldDB" id="A0AAN6MP47"/>
<keyword evidence="2" id="KW-1185">Reference proteome</keyword>
<comment type="caution">
    <text evidence="1">The sequence shown here is derived from an EMBL/GenBank/DDBJ whole genome shotgun (WGS) entry which is preliminary data.</text>
</comment>
<accession>A0AAN6MP47</accession>